<accession>A0ABR6KHD0</accession>
<sequence length="297" mass="34667">MSERITIEKAVQMTGFPAEDIRDWAKSKKIKSYSYRDGEPLIDAASLQNFISGVKRQGMQKLYLQEIIEDKEEEINEIIAWYDDYIFCLRSLTTVSPLLKIIIAELASFIEDKKARYIFTEITGGARILDVAKHCGMSYDGMCKRYNTILSHLKSDTCFMLEYHKTITNQELEIERLELENRNLEYELNRLYEKGLKAGLQFNISQSLIHVPLEAAQRLCRPLTDLTLSPYIRKILENLHIETMEDMLRYIETKGLDSLLEIPGFGKLGLEQLRFQLEKHRVLDKNGYSDLYQYLVR</sequence>
<dbReference type="SUPFAM" id="SSF47789">
    <property type="entry name" value="C-terminal domain of RNA polymerase alpha subunit"/>
    <property type="match status" value="1"/>
</dbReference>
<keyword evidence="3" id="KW-1185">Reference proteome</keyword>
<dbReference type="Proteomes" id="UP000533637">
    <property type="component" value="Unassembled WGS sequence"/>
</dbReference>
<comment type="caution">
    <text evidence="2">The sequence shown here is derived from an EMBL/GenBank/DDBJ whole genome shotgun (WGS) entry which is preliminary data.</text>
</comment>
<name>A0ABR6KHD0_9BACT</name>
<evidence type="ECO:0000313" key="2">
    <source>
        <dbReference type="EMBL" id="MBB4620738.1"/>
    </source>
</evidence>
<dbReference type="GO" id="GO:0003677">
    <property type="term" value="F:DNA binding"/>
    <property type="evidence" value="ECO:0007669"/>
    <property type="project" value="UniProtKB-KW"/>
</dbReference>
<dbReference type="Gene3D" id="1.10.150.20">
    <property type="entry name" value="5' to 3' exonuclease, C-terminal subdomain"/>
    <property type="match status" value="1"/>
</dbReference>
<organism evidence="2 3">
    <name type="scientific">Parabacteroides faecis</name>
    <dbReference type="NCBI Taxonomy" id="1217282"/>
    <lineage>
        <taxon>Bacteria</taxon>
        <taxon>Pseudomonadati</taxon>
        <taxon>Bacteroidota</taxon>
        <taxon>Bacteroidia</taxon>
        <taxon>Bacteroidales</taxon>
        <taxon>Tannerellaceae</taxon>
        <taxon>Parabacteroides</taxon>
    </lineage>
</organism>
<gene>
    <name evidence="2" type="ORF">GGQ57_000612</name>
</gene>
<feature type="coiled-coil region" evidence="1">
    <location>
        <begin position="160"/>
        <end position="194"/>
    </location>
</feature>
<evidence type="ECO:0000256" key="1">
    <source>
        <dbReference type="SAM" id="Coils"/>
    </source>
</evidence>
<keyword evidence="2" id="KW-0238">DNA-binding</keyword>
<protein>
    <submittedName>
        <fullName evidence="2">DNA-binding protein</fullName>
    </submittedName>
</protein>
<reference evidence="2 3" key="1">
    <citation type="submission" date="2020-08" db="EMBL/GenBank/DDBJ databases">
        <title>Genomic Encyclopedia of Type Strains, Phase IV (KMG-IV): sequencing the most valuable type-strain genomes for metagenomic binning, comparative biology and taxonomic classification.</title>
        <authorList>
            <person name="Goeker M."/>
        </authorList>
    </citation>
    <scope>NUCLEOTIDE SEQUENCE [LARGE SCALE GENOMIC DNA]</scope>
    <source>
        <strain evidence="2 3">DSM 102983</strain>
    </source>
</reference>
<proteinExistence type="predicted"/>
<dbReference type="RefSeq" id="WP_183668856.1">
    <property type="nucleotide sequence ID" value="NZ_BMPB01000004.1"/>
</dbReference>
<keyword evidence="1" id="KW-0175">Coiled coil</keyword>
<dbReference type="EMBL" id="JACHOC010000001">
    <property type="protein sequence ID" value="MBB4620738.1"/>
    <property type="molecule type" value="Genomic_DNA"/>
</dbReference>
<evidence type="ECO:0000313" key="3">
    <source>
        <dbReference type="Proteomes" id="UP000533637"/>
    </source>
</evidence>